<dbReference type="InterPro" id="IPR023089">
    <property type="entry name" value="YozE_SAM-like"/>
</dbReference>
<dbReference type="NCBIfam" id="NF010193">
    <property type="entry name" value="PRK13672.1"/>
    <property type="match status" value="1"/>
</dbReference>
<dbReference type="KEGG" id="jeo:JMA_19090"/>
<reference evidence="2 3" key="1">
    <citation type="submission" date="2014-08" db="EMBL/GenBank/DDBJ databases">
        <title>Complete genome of a marine bacteria Jeotgalibacillus malaysiensis.</title>
        <authorList>
            <person name="Yaakop A.S."/>
            <person name="Chan K.-G."/>
            <person name="Goh K.M."/>
        </authorList>
    </citation>
    <scope>NUCLEOTIDE SEQUENCE [LARGE SCALE GENOMIC DNA]</scope>
    <source>
        <strain evidence="2 3">D5</strain>
    </source>
</reference>
<organism evidence="2 3">
    <name type="scientific">Jeotgalibacillus malaysiensis</name>
    <dbReference type="NCBI Taxonomy" id="1508404"/>
    <lineage>
        <taxon>Bacteria</taxon>
        <taxon>Bacillati</taxon>
        <taxon>Bacillota</taxon>
        <taxon>Bacilli</taxon>
        <taxon>Bacillales</taxon>
        <taxon>Caryophanaceae</taxon>
        <taxon>Jeotgalibacillus</taxon>
    </lineage>
</organism>
<evidence type="ECO:0000313" key="3">
    <source>
        <dbReference type="Proteomes" id="UP000031449"/>
    </source>
</evidence>
<dbReference type="BioCyc" id="JESP1508404:G14D9-11164-MONOMER"/>
<dbReference type="STRING" id="1508404.JMA_19090"/>
<name>A0A0B5AM61_9BACL</name>
<dbReference type="EMBL" id="CP009416">
    <property type="protein sequence ID" value="AJD91226.1"/>
    <property type="molecule type" value="Genomic_DNA"/>
</dbReference>
<dbReference type="Gene3D" id="1.10.150.260">
    <property type="entry name" value="YozE SAM-like"/>
    <property type="match status" value="1"/>
</dbReference>
<dbReference type="AlphaFoldDB" id="A0A0B5AM61"/>
<dbReference type="HOGENOM" id="CLU_177534_0_1_9"/>
<sequence length="72" mass="8863">MKTFYHFILKYREPAPRNKKEELANRIYKDGDFPRRSADYNEISQYIETTEQYFSLAVIFDELWEEYLTVIK</sequence>
<dbReference type="PIRSF" id="PIRSF037262">
    <property type="entry name" value="UCP037262"/>
    <property type="match status" value="1"/>
</dbReference>
<keyword evidence="3" id="KW-1185">Reference proteome</keyword>
<feature type="domain" description="YozE SAM-like" evidence="1">
    <location>
        <begin position="3"/>
        <end position="68"/>
    </location>
</feature>
<accession>A0A0B5AM61</accession>
<dbReference type="SUPFAM" id="SSF140652">
    <property type="entry name" value="YozE-like"/>
    <property type="match status" value="1"/>
</dbReference>
<evidence type="ECO:0000259" key="1">
    <source>
        <dbReference type="Pfam" id="PF06855"/>
    </source>
</evidence>
<dbReference type="Pfam" id="PF06855">
    <property type="entry name" value="YozE_SAM_like"/>
    <property type="match status" value="1"/>
</dbReference>
<proteinExistence type="predicted"/>
<dbReference type="InterPro" id="IPR010673">
    <property type="entry name" value="UPF0346"/>
</dbReference>
<gene>
    <name evidence="2" type="ORF">JMA_19090</name>
</gene>
<dbReference type="Proteomes" id="UP000031449">
    <property type="component" value="Chromosome"/>
</dbReference>
<dbReference type="InterPro" id="IPR036806">
    <property type="entry name" value="YozE_SAM-like_sf"/>
</dbReference>
<protein>
    <recommendedName>
        <fullName evidence="1">YozE SAM-like domain-containing protein</fullName>
    </recommendedName>
</protein>
<evidence type="ECO:0000313" key="2">
    <source>
        <dbReference type="EMBL" id="AJD91226.1"/>
    </source>
</evidence>